<dbReference type="Pfam" id="PF03737">
    <property type="entry name" value="RraA-like"/>
    <property type="match status" value="1"/>
</dbReference>
<gene>
    <name evidence="14" type="ORF">FVP33_08585</name>
</gene>
<dbReference type="EC" id="4.1.3.17" evidence="5"/>
<proteinExistence type="inferred from homology"/>
<evidence type="ECO:0000256" key="6">
    <source>
        <dbReference type="ARBA" id="ARBA00012947"/>
    </source>
</evidence>
<dbReference type="InterPro" id="IPR005493">
    <property type="entry name" value="RraA/RraA-like"/>
</dbReference>
<comment type="cofactor">
    <cofactor evidence="13">
        <name>Mg(2+)</name>
        <dbReference type="ChEBI" id="CHEBI:18420"/>
    </cofactor>
</comment>
<comment type="subunit">
    <text evidence="4">Homotrimer.</text>
</comment>
<dbReference type="SUPFAM" id="SSF89562">
    <property type="entry name" value="RraA-like"/>
    <property type="match status" value="1"/>
</dbReference>
<dbReference type="GO" id="GO:0046872">
    <property type="term" value="F:metal ion binding"/>
    <property type="evidence" value="ECO:0007669"/>
    <property type="project" value="UniProtKB-KW"/>
</dbReference>
<comment type="cofactor">
    <cofactor evidence="2">
        <name>a divalent metal cation</name>
        <dbReference type="ChEBI" id="CHEBI:60240"/>
    </cofactor>
</comment>
<comment type="caution">
    <text evidence="14">The sequence shown here is derived from an EMBL/GenBank/DDBJ whole genome shotgun (WGS) entry which is preliminary data.</text>
</comment>
<dbReference type="InterPro" id="IPR036704">
    <property type="entry name" value="RraA/RraA-like_sf"/>
</dbReference>
<feature type="binding site" evidence="13">
    <location>
        <position position="142"/>
    </location>
    <ligand>
        <name>substrate</name>
    </ligand>
</feature>
<keyword evidence="13" id="KW-0460">Magnesium</keyword>
<dbReference type="CDD" id="cd16841">
    <property type="entry name" value="RraA_family"/>
    <property type="match status" value="1"/>
</dbReference>
<evidence type="ECO:0000256" key="1">
    <source>
        <dbReference type="ARBA" id="ARBA00001342"/>
    </source>
</evidence>
<evidence type="ECO:0000256" key="11">
    <source>
        <dbReference type="ARBA" id="ARBA00032305"/>
    </source>
</evidence>
<dbReference type="PANTHER" id="PTHR33254">
    <property type="entry name" value="4-HYDROXY-4-METHYL-2-OXOGLUTARATE ALDOLASE 3-RELATED"/>
    <property type="match status" value="1"/>
</dbReference>
<accession>A0A5C8USS1</accession>
<reference evidence="14 15" key="1">
    <citation type="submission" date="2019-08" db="EMBL/GenBank/DDBJ databases">
        <title>Bacterial whole genome sequence for Glaciihabitans sp. CHu50b-6-2.</title>
        <authorList>
            <person name="Jin L."/>
        </authorList>
    </citation>
    <scope>NUCLEOTIDE SEQUENCE [LARGE SCALE GENOMIC DNA]</scope>
    <source>
        <strain evidence="14 15">CHu50b-6-2</strain>
    </source>
</reference>
<evidence type="ECO:0000256" key="2">
    <source>
        <dbReference type="ARBA" id="ARBA00001968"/>
    </source>
</evidence>
<name>A0A5C8USS1_9MICO</name>
<dbReference type="Gene3D" id="3.50.30.40">
    <property type="entry name" value="Ribonuclease E inhibitor RraA/RraA-like"/>
    <property type="match status" value="1"/>
</dbReference>
<sequence length="246" mass="26053">MPEAPKQNFDWVNVHPMPQPIDDTIIARFLALDDLSATVADALDALGINGCIGSSTLVPTLPSERIVGRAITLRNSPSRVDIYKAVTDGTWLMAEIHAVEVALPGDVVVVSGLPEVSNMGGLVAAMARRGQLAGAIVDGAVRDVGQSRRRGFPIWSRDITPRTGKWRGTSVEINGTIALAGVTVEAGDLVVADETGVCIVPHSVIDDVIARCEAIDSREAKMFDDIAAGLPMSEVITQLYGIHSAH</sequence>
<comment type="similarity">
    <text evidence="3">Belongs to the class II aldolase/RraA-like family.</text>
</comment>
<evidence type="ECO:0000256" key="13">
    <source>
        <dbReference type="PIRSR" id="PIRSR605493-1"/>
    </source>
</evidence>
<evidence type="ECO:0000256" key="10">
    <source>
        <dbReference type="ARBA" id="ARBA00030169"/>
    </source>
</evidence>
<dbReference type="GO" id="GO:0008948">
    <property type="term" value="F:oxaloacetate decarboxylase activity"/>
    <property type="evidence" value="ECO:0007669"/>
    <property type="project" value="UniProtKB-EC"/>
</dbReference>
<comment type="catalytic activity">
    <reaction evidence="1">
        <text>4-hydroxy-4-methyl-2-oxoglutarate = 2 pyruvate</text>
        <dbReference type="Rhea" id="RHEA:22748"/>
        <dbReference type="ChEBI" id="CHEBI:15361"/>
        <dbReference type="ChEBI" id="CHEBI:58276"/>
        <dbReference type="EC" id="4.1.3.17"/>
    </reaction>
</comment>
<keyword evidence="13" id="KW-0479">Metal-binding</keyword>
<evidence type="ECO:0000256" key="8">
    <source>
        <dbReference type="ARBA" id="ARBA00025046"/>
    </source>
</evidence>
<evidence type="ECO:0000256" key="9">
    <source>
        <dbReference type="ARBA" id="ARBA00029596"/>
    </source>
</evidence>
<feature type="binding site" evidence="13">
    <location>
        <position position="143"/>
    </location>
    <ligand>
        <name>Mg(2+)</name>
        <dbReference type="ChEBI" id="CHEBI:18420"/>
    </ligand>
</feature>
<evidence type="ECO:0000256" key="3">
    <source>
        <dbReference type="ARBA" id="ARBA00008621"/>
    </source>
</evidence>
<protein>
    <recommendedName>
        <fullName evidence="7">Putative 4-hydroxy-4-methyl-2-oxoglutarate aldolase</fullName>
        <ecNumber evidence="6">4.1.1.112</ecNumber>
        <ecNumber evidence="5">4.1.3.17</ecNumber>
    </recommendedName>
    <alternativeName>
        <fullName evidence="11">Oxaloacetate decarboxylase</fullName>
    </alternativeName>
    <alternativeName>
        <fullName evidence="9">Regulator of ribonuclease activity homolog</fullName>
    </alternativeName>
    <alternativeName>
        <fullName evidence="10">RraA-like protein</fullName>
    </alternativeName>
</protein>
<evidence type="ECO:0000256" key="4">
    <source>
        <dbReference type="ARBA" id="ARBA00011233"/>
    </source>
</evidence>
<dbReference type="RefSeq" id="WP_147783252.1">
    <property type="nucleotide sequence ID" value="NZ_VRMG01000006.1"/>
</dbReference>
<organism evidence="14 15">
    <name type="scientific">Lacisediminihabitans profunda</name>
    <dbReference type="NCBI Taxonomy" id="2594790"/>
    <lineage>
        <taxon>Bacteria</taxon>
        <taxon>Bacillati</taxon>
        <taxon>Actinomycetota</taxon>
        <taxon>Actinomycetes</taxon>
        <taxon>Micrococcales</taxon>
        <taxon>Microbacteriaceae</taxon>
        <taxon>Lacisediminihabitans</taxon>
    </lineage>
</organism>
<dbReference type="GO" id="GO:0047443">
    <property type="term" value="F:4-hydroxy-4-methyl-2-oxoglutarate aldolase activity"/>
    <property type="evidence" value="ECO:0007669"/>
    <property type="project" value="UniProtKB-EC"/>
</dbReference>
<evidence type="ECO:0000313" key="14">
    <source>
        <dbReference type="EMBL" id="TXN30570.1"/>
    </source>
</evidence>
<dbReference type="PANTHER" id="PTHR33254:SF4">
    <property type="entry name" value="4-HYDROXY-4-METHYL-2-OXOGLUTARATE ALDOLASE 3-RELATED"/>
    <property type="match status" value="1"/>
</dbReference>
<dbReference type="AlphaFoldDB" id="A0A5C8USS1"/>
<keyword evidence="15" id="KW-1185">Reference proteome</keyword>
<feature type="binding site" evidence="13">
    <location>
        <begin position="120"/>
        <end position="123"/>
    </location>
    <ligand>
        <name>substrate</name>
    </ligand>
</feature>
<evidence type="ECO:0000256" key="12">
    <source>
        <dbReference type="ARBA" id="ARBA00047973"/>
    </source>
</evidence>
<comment type="function">
    <text evidence="8">Catalyzes the aldol cleavage of 4-hydroxy-4-methyl-2-oxoglutarate (HMG) into 2 molecules of pyruvate. Also contains a secondary oxaloacetate (OAA) decarboxylase activity due to the common pyruvate enolate transition state formed following C-C bond cleavage in the retro-aldol and decarboxylation reactions.</text>
</comment>
<evidence type="ECO:0000313" key="15">
    <source>
        <dbReference type="Proteomes" id="UP000321379"/>
    </source>
</evidence>
<comment type="catalytic activity">
    <reaction evidence="12">
        <text>oxaloacetate + H(+) = pyruvate + CO2</text>
        <dbReference type="Rhea" id="RHEA:15641"/>
        <dbReference type="ChEBI" id="CHEBI:15361"/>
        <dbReference type="ChEBI" id="CHEBI:15378"/>
        <dbReference type="ChEBI" id="CHEBI:16452"/>
        <dbReference type="ChEBI" id="CHEBI:16526"/>
        <dbReference type="EC" id="4.1.1.112"/>
    </reaction>
</comment>
<evidence type="ECO:0000256" key="7">
    <source>
        <dbReference type="ARBA" id="ARBA00016549"/>
    </source>
</evidence>
<dbReference type="EMBL" id="VRMG01000006">
    <property type="protein sequence ID" value="TXN30570.1"/>
    <property type="molecule type" value="Genomic_DNA"/>
</dbReference>
<evidence type="ECO:0000256" key="5">
    <source>
        <dbReference type="ARBA" id="ARBA00012213"/>
    </source>
</evidence>
<dbReference type="EC" id="4.1.1.112" evidence="6"/>
<dbReference type="Proteomes" id="UP000321379">
    <property type="component" value="Unassembled WGS sequence"/>
</dbReference>